<accession>A0A699YVL0</accession>
<gene>
    <name evidence="1" type="ORF">HaLaN_05856</name>
</gene>
<proteinExistence type="predicted"/>
<protein>
    <submittedName>
        <fullName evidence="1">SET domain-containing protein</fullName>
    </submittedName>
</protein>
<name>A0A699YVL0_HAELA</name>
<sequence length="54" mass="5803">MAVIDTGLVAIVQVPGQGRGLFASQPIDYGTEVLREQPMVCYPAPTVLDQVDRS</sequence>
<dbReference type="SUPFAM" id="SSF82199">
    <property type="entry name" value="SET domain"/>
    <property type="match status" value="1"/>
</dbReference>
<evidence type="ECO:0000313" key="1">
    <source>
        <dbReference type="EMBL" id="GFH10529.1"/>
    </source>
</evidence>
<dbReference type="Proteomes" id="UP000485058">
    <property type="component" value="Unassembled WGS sequence"/>
</dbReference>
<comment type="caution">
    <text evidence="1">The sequence shown here is derived from an EMBL/GenBank/DDBJ whole genome shotgun (WGS) entry which is preliminary data.</text>
</comment>
<dbReference type="AlphaFoldDB" id="A0A699YVL0"/>
<evidence type="ECO:0000313" key="2">
    <source>
        <dbReference type="Proteomes" id="UP000485058"/>
    </source>
</evidence>
<dbReference type="EMBL" id="BLLF01000323">
    <property type="protein sequence ID" value="GFH10529.1"/>
    <property type="molecule type" value="Genomic_DNA"/>
</dbReference>
<reference evidence="1 2" key="1">
    <citation type="submission" date="2020-02" db="EMBL/GenBank/DDBJ databases">
        <title>Draft genome sequence of Haematococcus lacustris strain NIES-144.</title>
        <authorList>
            <person name="Morimoto D."/>
            <person name="Nakagawa S."/>
            <person name="Yoshida T."/>
            <person name="Sawayama S."/>
        </authorList>
    </citation>
    <scope>NUCLEOTIDE SEQUENCE [LARGE SCALE GENOMIC DNA]</scope>
    <source>
        <strain evidence="1 2">NIES-144</strain>
    </source>
</reference>
<keyword evidence="2" id="KW-1185">Reference proteome</keyword>
<dbReference type="InterPro" id="IPR046341">
    <property type="entry name" value="SET_dom_sf"/>
</dbReference>
<organism evidence="1 2">
    <name type="scientific">Haematococcus lacustris</name>
    <name type="common">Green alga</name>
    <name type="synonym">Haematococcus pluvialis</name>
    <dbReference type="NCBI Taxonomy" id="44745"/>
    <lineage>
        <taxon>Eukaryota</taxon>
        <taxon>Viridiplantae</taxon>
        <taxon>Chlorophyta</taxon>
        <taxon>core chlorophytes</taxon>
        <taxon>Chlorophyceae</taxon>
        <taxon>CS clade</taxon>
        <taxon>Chlamydomonadales</taxon>
        <taxon>Haematococcaceae</taxon>
        <taxon>Haematococcus</taxon>
    </lineage>
</organism>